<comment type="caution">
    <text evidence="1">The sequence shown here is derived from an EMBL/GenBank/DDBJ whole genome shotgun (WGS) entry which is preliminary data.</text>
</comment>
<dbReference type="RefSeq" id="WP_340237399.1">
    <property type="nucleotide sequence ID" value="NZ_JBBEWC010000008.1"/>
</dbReference>
<keyword evidence="2" id="KW-1185">Reference proteome</keyword>
<organism evidence="1 2">
    <name type="scientific">Emticicia soli</name>
    <dbReference type="NCBI Taxonomy" id="2027878"/>
    <lineage>
        <taxon>Bacteria</taxon>
        <taxon>Pseudomonadati</taxon>
        <taxon>Bacteroidota</taxon>
        <taxon>Cytophagia</taxon>
        <taxon>Cytophagales</taxon>
        <taxon>Leadbetterellaceae</taxon>
        <taxon>Emticicia</taxon>
    </lineage>
</organism>
<protein>
    <submittedName>
        <fullName evidence="1">Uncharacterized protein</fullName>
    </submittedName>
</protein>
<evidence type="ECO:0000313" key="1">
    <source>
        <dbReference type="EMBL" id="MFD2522486.1"/>
    </source>
</evidence>
<accession>A0ABW5JCL6</accession>
<name>A0ABW5JCL6_9BACT</name>
<evidence type="ECO:0000313" key="2">
    <source>
        <dbReference type="Proteomes" id="UP001597510"/>
    </source>
</evidence>
<reference evidence="2" key="1">
    <citation type="journal article" date="2019" name="Int. J. Syst. Evol. Microbiol.">
        <title>The Global Catalogue of Microorganisms (GCM) 10K type strain sequencing project: providing services to taxonomists for standard genome sequencing and annotation.</title>
        <authorList>
            <consortium name="The Broad Institute Genomics Platform"/>
            <consortium name="The Broad Institute Genome Sequencing Center for Infectious Disease"/>
            <person name="Wu L."/>
            <person name="Ma J."/>
        </authorList>
    </citation>
    <scope>NUCLEOTIDE SEQUENCE [LARGE SCALE GENOMIC DNA]</scope>
    <source>
        <strain evidence="2">KCTC 52344</strain>
    </source>
</reference>
<dbReference type="EMBL" id="JBHULC010000021">
    <property type="protein sequence ID" value="MFD2522486.1"/>
    <property type="molecule type" value="Genomic_DNA"/>
</dbReference>
<dbReference type="Proteomes" id="UP001597510">
    <property type="component" value="Unassembled WGS sequence"/>
</dbReference>
<gene>
    <name evidence="1" type="ORF">ACFSR2_16430</name>
</gene>
<sequence>MRPTIITTFLCCVLIINSYAQDIIFLKTGEEIKAKVKEVKDQEISYLKFENLEGPTYTILKSTILMIKYENGQKDIFSNDKPTANEIFFESSPSGNSLLSTKGNKYTYDKGVADAEIYYTGQNSGKGGTLITSLLLNGLIGLIPAVACSATTPKLHNLGVPNIEAYQNNPEYAKGYNTQAKKTKSKKVWKNWAIGTAISTVFIIITANAR</sequence>
<proteinExistence type="predicted"/>